<feature type="transmembrane region" description="Helical" evidence="1">
    <location>
        <begin position="213"/>
        <end position="238"/>
    </location>
</feature>
<feature type="transmembrane region" description="Helical" evidence="1">
    <location>
        <begin position="358"/>
        <end position="376"/>
    </location>
</feature>
<dbReference type="OrthoDB" id="652386at2"/>
<evidence type="ECO:0000313" key="2">
    <source>
        <dbReference type="EMBL" id="GAO44173.1"/>
    </source>
</evidence>
<name>A0A0E9N307_9BACT</name>
<gene>
    <name evidence="2" type="ORF">FPE01S_03_02110</name>
</gene>
<dbReference type="RefSeq" id="WP_046370138.1">
    <property type="nucleotide sequence ID" value="NZ_BBWV01000003.1"/>
</dbReference>
<protein>
    <recommendedName>
        <fullName evidence="4">Glycosyltransferase RgtA/B/C/D-like domain-containing protein</fullName>
    </recommendedName>
</protein>
<organism evidence="2 3">
    <name type="scientific">Flavihumibacter petaseus NBRC 106054</name>
    <dbReference type="NCBI Taxonomy" id="1220578"/>
    <lineage>
        <taxon>Bacteria</taxon>
        <taxon>Pseudomonadati</taxon>
        <taxon>Bacteroidota</taxon>
        <taxon>Chitinophagia</taxon>
        <taxon>Chitinophagales</taxon>
        <taxon>Chitinophagaceae</taxon>
        <taxon>Flavihumibacter</taxon>
    </lineage>
</organism>
<keyword evidence="1" id="KW-0472">Membrane</keyword>
<proteinExistence type="predicted"/>
<reference evidence="2 3" key="1">
    <citation type="submission" date="2015-04" db="EMBL/GenBank/DDBJ databases">
        <title>Whole genome shotgun sequence of Flavihumibacter petaseus NBRC 106054.</title>
        <authorList>
            <person name="Miyazawa S."/>
            <person name="Hosoyama A."/>
            <person name="Hashimoto M."/>
            <person name="Noguchi M."/>
            <person name="Tsuchikane K."/>
            <person name="Ohji S."/>
            <person name="Yamazoe A."/>
            <person name="Ichikawa N."/>
            <person name="Kimura A."/>
            <person name="Fujita N."/>
        </authorList>
    </citation>
    <scope>NUCLEOTIDE SEQUENCE [LARGE SCALE GENOMIC DNA]</scope>
    <source>
        <strain evidence="2 3">NBRC 106054</strain>
    </source>
</reference>
<dbReference type="EMBL" id="BBWV01000003">
    <property type="protein sequence ID" value="GAO44173.1"/>
    <property type="molecule type" value="Genomic_DNA"/>
</dbReference>
<accession>A0A0E9N307</accession>
<feature type="transmembrane region" description="Helical" evidence="1">
    <location>
        <begin position="138"/>
        <end position="155"/>
    </location>
</feature>
<feature type="transmembrane region" description="Helical" evidence="1">
    <location>
        <begin position="323"/>
        <end position="346"/>
    </location>
</feature>
<evidence type="ECO:0000256" key="1">
    <source>
        <dbReference type="SAM" id="Phobius"/>
    </source>
</evidence>
<dbReference type="Proteomes" id="UP000033121">
    <property type="component" value="Unassembled WGS sequence"/>
</dbReference>
<feature type="transmembrane region" description="Helical" evidence="1">
    <location>
        <begin position="35"/>
        <end position="56"/>
    </location>
</feature>
<evidence type="ECO:0008006" key="4">
    <source>
        <dbReference type="Google" id="ProtNLM"/>
    </source>
</evidence>
<dbReference type="AlphaFoldDB" id="A0A0E9N307"/>
<keyword evidence="1" id="KW-1133">Transmembrane helix</keyword>
<keyword evidence="1" id="KW-0812">Transmembrane</keyword>
<sequence length="407" mass="46471">MPSVVTILLYLFWLFAGCALLLRSRQIRLTGIGSYRWLGFYGIKIITGTVYGMWYARQPGSDTWRFHEGALIEYHELWHQPGHYFTGIFREILYKPGGLLQSSGYWNDLRDNLMLKVISLMDVLSGGNYYINVVLYEWFTLWGMVWLVLALTAVAGIKMPWWTWAALCLLPSCLFWTSGIHRDGFVLLLTAGLLYQVTHPSQKLFGRFGLPVMTLTLLFFVRNYMAILLAPGILVYLLAQEFNFRWKNGLILATYGLLVTGICSIPEGRTALLEKQAAFSLLEGRSRMPEFLLEDNPLNFIINIPNSIWRALSYPRLGDQGGILSLVATVEGTMLIIFWALTIAFAWRWRHRAENLSYLLICSSVTCLWVIGITVPFAGALVRYRCIPQLLLTAASCLLYLRRKHIA</sequence>
<dbReference type="STRING" id="1220578.FPE01S_03_02110"/>
<evidence type="ECO:0000313" key="3">
    <source>
        <dbReference type="Proteomes" id="UP000033121"/>
    </source>
</evidence>
<comment type="caution">
    <text evidence="2">The sequence shown here is derived from an EMBL/GenBank/DDBJ whole genome shotgun (WGS) entry which is preliminary data.</text>
</comment>
<keyword evidence="3" id="KW-1185">Reference proteome</keyword>
<feature type="transmembrane region" description="Helical" evidence="1">
    <location>
        <begin position="6"/>
        <end position="23"/>
    </location>
</feature>
<feature type="transmembrane region" description="Helical" evidence="1">
    <location>
        <begin position="250"/>
        <end position="267"/>
    </location>
</feature>
<feature type="transmembrane region" description="Helical" evidence="1">
    <location>
        <begin position="161"/>
        <end position="177"/>
    </location>
</feature>